<dbReference type="AlphaFoldDB" id="A0A023G510"/>
<sequence length="187" mass="21218">MKLKFSVFMAFIIGAHCLVSMAKPSYPRTRAHCFQPLKVGTACGKSERAKWFFNVTSQTCDEFKYLGCGGNANRFPSEDFCLDLCKSETKRDDGITEADKASCREHTGDIIEPHPEAACNQRLDRGGSCPGNQPRVYWYYDQETKNCSRFLHCGCGGNDNKFPNEEFCLQCNPENGEYIYEDVSRDR</sequence>
<feature type="domain" description="BPTI/Kunitz inhibitor" evidence="2">
    <location>
        <begin position="33"/>
        <end position="85"/>
    </location>
</feature>
<dbReference type="PROSITE" id="PS50279">
    <property type="entry name" value="BPTI_KUNITZ_2"/>
    <property type="match status" value="2"/>
</dbReference>
<dbReference type="PANTHER" id="PTHR46339:SF2">
    <property type="entry name" value="BPTI_KUNITZ INHIBITOR DOMAIN-CONTAINING PROTEIN"/>
    <property type="match status" value="1"/>
</dbReference>
<dbReference type="InterPro" id="IPR020901">
    <property type="entry name" value="Prtase_inh_Kunz-CS"/>
</dbReference>
<dbReference type="PANTHER" id="PTHR46339">
    <property type="entry name" value="PROTEIN CBG15282-RELATED"/>
    <property type="match status" value="1"/>
</dbReference>
<dbReference type="SUPFAM" id="SSF57362">
    <property type="entry name" value="BPTI-like"/>
    <property type="match status" value="2"/>
</dbReference>
<dbReference type="InterPro" id="IPR036880">
    <property type="entry name" value="Kunitz_BPTI_sf"/>
</dbReference>
<feature type="chain" id="PRO_5001521680" evidence="1">
    <location>
        <begin position="18"/>
        <end position="187"/>
    </location>
</feature>
<dbReference type="SMART" id="SM00131">
    <property type="entry name" value="KU"/>
    <property type="match status" value="2"/>
</dbReference>
<dbReference type="EMBL" id="GBBM01006514">
    <property type="protein sequence ID" value="JAC28904.1"/>
    <property type="molecule type" value="mRNA"/>
</dbReference>
<dbReference type="Gene3D" id="4.10.410.10">
    <property type="entry name" value="Pancreatic trypsin inhibitor Kunitz domain"/>
    <property type="match status" value="2"/>
</dbReference>
<organism evidence="3">
    <name type="scientific">Amblyomma triste</name>
    <name type="common">Neotropical tick</name>
    <dbReference type="NCBI Taxonomy" id="251400"/>
    <lineage>
        <taxon>Eukaryota</taxon>
        <taxon>Metazoa</taxon>
        <taxon>Ecdysozoa</taxon>
        <taxon>Arthropoda</taxon>
        <taxon>Chelicerata</taxon>
        <taxon>Arachnida</taxon>
        <taxon>Acari</taxon>
        <taxon>Parasitiformes</taxon>
        <taxon>Ixodida</taxon>
        <taxon>Ixodoidea</taxon>
        <taxon>Ixodidae</taxon>
        <taxon>Amblyomminae</taxon>
        <taxon>Amblyomma</taxon>
    </lineage>
</organism>
<dbReference type="CDD" id="cd00109">
    <property type="entry name" value="Kunitz-type"/>
    <property type="match status" value="1"/>
</dbReference>
<accession>A0A023G510</accession>
<dbReference type="GO" id="GO:0004867">
    <property type="term" value="F:serine-type endopeptidase inhibitor activity"/>
    <property type="evidence" value="ECO:0007669"/>
    <property type="project" value="InterPro"/>
</dbReference>
<dbReference type="InterPro" id="IPR053014">
    <property type="entry name" value="Cuticle_assoc_divergent"/>
</dbReference>
<reference evidence="3" key="1">
    <citation type="submission" date="2014-03" db="EMBL/GenBank/DDBJ databases">
        <title>The sialotranscriptome of Amblyomma triste, Amblyomma parvum and Amblyomma cajennense ticks, uncovered by 454-based RNA-seq.</title>
        <authorList>
            <person name="Garcia G.R."/>
            <person name="Gardinassi L.G."/>
            <person name="Ribeiro J.M."/>
            <person name="Anatriello E."/>
            <person name="Ferreira B.R."/>
            <person name="Moreira H.N."/>
            <person name="Mafra C."/>
            <person name="Olegario M.M."/>
            <person name="Szabo P.J."/>
            <person name="Miranda-Santos I.K."/>
            <person name="Maruyama S.R."/>
        </authorList>
    </citation>
    <scope>NUCLEOTIDE SEQUENCE</scope>
    <source>
        <strain evidence="3">Mato Grasso do Sul</strain>
        <tissue evidence="3">Salivary glands</tissue>
    </source>
</reference>
<dbReference type="PROSITE" id="PS00280">
    <property type="entry name" value="BPTI_KUNITZ_1"/>
    <property type="match status" value="2"/>
</dbReference>
<evidence type="ECO:0000259" key="2">
    <source>
        <dbReference type="PROSITE" id="PS50279"/>
    </source>
</evidence>
<evidence type="ECO:0000256" key="1">
    <source>
        <dbReference type="SAM" id="SignalP"/>
    </source>
</evidence>
<dbReference type="InterPro" id="IPR002223">
    <property type="entry name" value="Kunitz_BPTI"/>
</dbReference>
<dbReference type="Pfam" id="PF00014">
    <property type="entry name" value="Kunitz_BPTI"/>
    <property type="match status" value="2"/>
</dbReference>
<feature type="signal peptide" evidence="1">
    <location>
        <begin position="1"/>
        <end position="17"/>
    </location>
</feature>
<name>A0A023G510_AMBTT</name>
<protein>
    <submittedName>
        <fullName evidence="3">Putative tick kunitz 91</fullName>
    </submittedName>
</protein>
<keyword evidence="1" id="KW-0732">Signal</keyword>
<evidence type="ECO:0000313" key="3">
    <source>
        <dbReference type="EMBL" id="JAC28904.1"/>
    </source>
</evidence>
<feature type="domain" description="BPTI/Kunitz inhibitor" evidence="2">
    <location>
        <begin position="119"/>
        <end position="172"/>
    </location>
</feature>
<proteinExistence type="evidence at transcript level"/>